<feature type="transmembrane region" description="Helical" evidence="6">
    <location>
        <begin position="198"/>
        <end position="219"/>
    </location>
</feature>
<keyword evidence="4 6" id="KW-1133">Transmembrane helix</keyword>
<accession>A0A6A6TZY1</accession>
<feature type="transmembrane region" description="Helical" evidence="6">
    <location>
        <begin position="337"/>
        <end position="358"/>
    </location>
</feature>
<dbReference type="GO" id="GO:0016020">
    <property type="term" value="C:membrane"/>
    <property type="evidence" value="ECO:0007669"/>
    <property type="project" value="UniProtKB-SubCell"/>
</dbReference>
<feature type="transmembrane region" description="Helical" evidence="6">
    <location>
        <begin position="137"/>
        <end position="156"/>
    </location>
</feature>
<evidence type="ECO:0000256" key="1">
    <source>
        <dbReference type="ARBA" id="ARBA00004141"/>
    </source>
</evidence>
<dbReference type="EMBL" id="MU004241">
    <property type="protein sequence ID" value="KAF2665260.1"/>
    <property type="molecule type" value="Genomic_DNA"/>
</dbReference>
<feature type="transmembrane region" description="Helical" evidence="6">
    <location>
        <begin position="225"/>
        <end position="245"/>
    </location>
</feature>
<dbReference type="PANTHER" id="PTHR23502">
    <property type="entry name" value="MAJOR FACILITATOR SUPERFAMILY"/>
    <property type="match status" value="1"/>
</dbReference>
<feature type="transmembrane region" description="Helical" evidence="6">
    <location>
        <begin position="410"/>
        <end position="430"/>
    </location>
</feature>
<dbReference type="Pfam" id="PF07690">
    <property type="entry name" value="MFS_1"/>
    <property type="match status" value="1"/>
</dbReference>
<comment type="similarity">
    <text evidence="2">Belongs to the major facilitator superfamily.</text>
</comment>
<feature type="transmembrane region" description="Helical" evidence="6">
    <location>
        <begin position="162"/>
        <end position="186"/>
    </location>
</feature>
<dbReference type="AlphaFoldDB" id="A0A6A6TZY1"/>
<dbReference type="GO" id="GO:0022857">
    <property type="term" value="F:transmembrane transporter activity"/>
    <property type="evidence" value="ECO:0007669"/>
    <property type="project" value="InterPro"/>
</dbReference>
<dbReference type="Gene3D" id="1.20.1250.20">
    <property type="entry name" value="MFS general substrate transporter like domains"/>
    <property type="match status" value="1"/>
</dbReference>
<feature type="transmembrane region" description="Helical" evidence="6">
    <location>
        <begin position="68"/>
        <end position="89"/>
    </location>
</feature>
<dbReference type="CDD" id="cd17323">
    <property type="entry name" value="MFS_Tpo1_MDR_like"/>
    <property type="match status" value="1"/>
</dbReference>
<dbReference type="PROSITE" id="PS50850">
    <property type="entry name" value="MFS"/>
    <property type="match status" value="1"/>
</dbReference>
<feature type="transmembrane region" description="Helical" evidence="6">
    <location>
        <begin position="378"/>
        <end position="398"/>
    </location>
</feature>
<dbReference type="InterPro" id="IPR036259">
    <property type="entry name" value="MFS_trans_sf"/>
</dbReference>
<protein>
    <submittedName>
        <fullName evidence="8">Putative MFS multidrug transporter</fullName>
    </submittedName>
</protein>
<dbReference type="SUPFAM" id="SSF103473">
    <property type="entry name" value="MFS general substrate transporter"/>
    <property type="match status" value="1"/>
</dbReference>
<feature type="transmembrane region" description="Helical" evidence="6">
    <location>
        <begin position="471"/>
        <end position="490"/>
    </location>
</feature>
<evidence type="ECO:0000259" key="7">
    <source>
        <dbReference type="PROSITE" id="PS50850"/>
    </source>
</evidence>
<evidence type="ECO:0000256" key="4">
    <source>
        <dbReference type="ARBA" id="ARBA00022989"/>
    </source>
</evidence>
<dbReference type="PANTHER" id="PTHR23502:SF68">
    <property type="entry name" value="MULTIDRUG TRANSPORTER, PUTATIVE (AFU_ORTHOLOGUE AFUA_3G01120)-RELATED"/>
    <property type="match status" value="1"/>
</dbReference>
<feature type="transmembrane region" description="Helical" evidence="6">
    <location>
        <begin position="105"/>
        <end position="125"/>
    </location>
</feature>
<feature type="domain" description="Major facilitator superfamily (MFS) profile" evidence="7">
    <location>
        <begin position="70"/>
        <end position="497"/>
    </location>
</feature>
<dbReference type="Proteomes" id="UP000799302">
    <property type="component" value="Unassembled WGS sequence"/>
</dbReference>
<feature type="transmembrane region" description="Helical" evidence="6">
    <location>
        <begin position="294"/>
        <end position="317"/>
    </location>
</feature>
<dbReference type="OrthoDB" id="5296287at2759"/>
<evidence type="ECO:0000256" key="5">
    <source>
        <dbReference type="ARBA" id="ARBA00023136"/>
    </source>
</evidence>
<dbReference type="InterPro" id="IPR020846">
    <property type="entry name" value="MFS_dom"/>
</dbReference>
<evidence type="ECO:0000313" key="9">
    <source>
        <dbReference type="Proteomes" id="UP000799302"/>
    </source>
</evidence>
<reference evidence="8" key="1">
    <citation type="journal article" date="2020" name="Stud. Mycol.">
        <title>101 Dothideomycetes genomes: a test case for predicting lifestyles and emergence of pathogens.</title>
        <authorList>
            <person name="Haridas S."/>
            <person name="Albert R."/>
            <person name="Binder M."/>
            <person name="Bloem J."/>
            <person name="Labutti K."/>
            <person name="Salamov A."/>
            <person name="Andreopoulos B."/>
            <person name="Baker S."/>
            <person name="Barry K."/>
            <person name="Bills G."/>
            <person name="Bluhm B."/>
            <person name="Cannon C."/>
            <person name="Castanera R."/>
            <person name="Culley D."/>
            <person name="Daum C."/>
            <person name="Ezra D."/>
            <person name="Gonzalez J."/>
            <person name="Henrissat B."/>
            <person name="Kuo A."/>
            <person name="Liang C."/>
            <person name="Lipzen A."/>
            <person name="Lutzoni F."/>
            <person name="Magnuson J."/>
            <person name="Mondo S."/>
            <person name="Nolan M."/>
            <person name="Ohm R."/>
            <person name="Pangilinan J."/>
            <person name="Park H.-J."/>
            <person name="Ramirez L."/>
            <person name="Alfaro M."/>
            <person name="Sun H."/>
            <person name="Tritt A."/>
            <person name="Yoshinaga Y."/>
            <person name="Zwiers L.-H."/>
            <person name="Turgeon B."/>
            <person name="Goodwin S."/>
            <person name="Spatafora J."/>
            <person name="Crous P."/>
            <person name="Grigoriev I."/>
        </authorList>
    </citation>
    <scope>NUCLEOTIDE SEQUENCE</scope>
    <source>
        <strain evidence="8">CBS 115976</strain>
    </source>
</reference>
<keyword evidence="5 6" id="KW-0472">Membrane</keyword>
<keyword evidence="3 6" id="KW-0812">Transmembrane</keyword>
<feature type="transmembrane region" description="Helical" evidence="6">
    <location>
        <begin position="437"/>
        <end position="459"/>
    </location>
</feature>
<proteinExistence type="inferred from homology"/>
<evidence type="ECO:0000313" key="8">
    <source>
        <dbReference type="EMBL" id="KAF2665260.1"/>
    </source>
</evidence>
<evidence type="ECO:0000256" key="6">
    <source>
        <dbReference type="SAM" id="Phobius"/>
    </source>
</evidence>
<name>A0A6A6TZY1_9PEZI</name>
<dbReference type="InterPro" id="IPR011701">
    <property type="entry name" value="MFS"/>
</dbReference>
<keyword evidence="9" id="KW-1185">Reference proteome</keyword>
<evidence type="ECO:0000256" key="2">
    <source>
        <dbReference type="ARBA" id="ARBA00008335"/>
    </source>
</evidence>
<comment type="subcellular location">
    <subcellularLocation>
        <location evidence="1">Membrane</location>
        <topology evidence="1">Multi-pass membrane protein</topology>
    </subcellularLocation>
</comment>
<gene>
    <name evidence="8" type="ORF">BT63DRAFT_378282</name>
</gene>
<organism evidence="8 9">
    <name type="scientific">Microthyrium microscopicum</name>
    <dbReference type="NCBI Taxonomy" id="703497"/>
    <lineage>
        <taxon>Eukaryota</taxon>
        <taxon>Fungi</taxon>
        <taxon>Dikarya</taxon>
        <taxon>Ascomycota</taxon>
        <taxon>Pezizomycotina</taxon>
        <taxon>Dothideomycetes</taxon>
        <taxon>Dothideomycetes incertae sedis</taxon>
        <taxon>Microthyriales</taxon>
        <taxon>Microthyriaceae</taxon>
        <taxon>Microthyrium</taxon>
    </lineage>
</organism>
<evidence type="ECO:0000256" key="3">
    <source>
        <dbReference type="ARBA" id="ARBA00022692"/>
    </source>
</evidence>
<dbReference type="FunFam" id="1.20.1250.20:FF:000011">
    <property type="entry name" value="MFS multidrug transporter, putative"/>
    <property type="match status" value="1"/>
</dbReference>
<sequence>MSSPTYLLDKETEKDIEKDGAFTTSSTASVHSLAKDEVKIEVSDPNIVDWDGPDDPQNPLNWPNSRRWGSVAVVSGITFLTPLGSAIFAPGVDLVMDEFHSHSDLLSGFVVSVYVLGFAFGPLTIAPMSEMYGRLPLYHICMTLFVICNIACALSTSLNMLIVFRFLAGTFGAAPLTLGGGTIADVMPASQRAKAMSVWVLGPTFGPVLGPICGGFISQNIGWRWNFWILSIAAGVGTLLGFLLMKETYAPTLLDRKTKRLRKETGNMNLRSKLDMGLTPRDLFWFSIVRPTKLLLFSPIVLFLSIYVAITYAYLYLFFTTISDVFANQYHFKKELVGLSFLGLGVGQFAGQFVYSYFATKSYNSHVKKGGFKPEHRLETMIFGAIIIPIALFWYGWAVQAKTQWMNPEVATFFFSLGMLFIWMPANVYLIDVYTVYAASAMAANTVLRSLAAAILPLAGPKMYAKLGYGWGNSLLGFIALFLLPIPLIFMKYGERMRTQSTLKL</sequence>